<dbReference type="AlphaFoldDB" id="A0A2K1Q3F7"/>
<dbReference type="InterPro" id="IPR051411">
    <property type="entry name" value="Polyketide_trans_af380"/>
</dbReference>
<name>A0A2K1Q3F7_9GAMM</name>
<dbReference type="GO" id="GO:0016787">
    <property type="term" value="F:hydrolase activity"/>
    <property type="evidence" value="ECO:0007669"/>
    <property type="project" value="UniProtKB-KW"/>
</dbReference>
<dbReference type="SUPFAM" id="SSF53474">
    <property type="entry name" value="alpha/beta-Hydrolases"/>
    <property type="match status" value="1"/>
</dbReference>
<dbReference type="Proteomes" id="UP000236220">
    <property type="component" value="Unassembled WGS sequence"/>
</dbReference>
<dbReference type="InterPro" id="IPR029058">
    <property type="entry name" value="AB_hydrolase_fold"/>
</dbReference>
<dbReference type="RefSeq" id="WP_165782401.1">
    <property type="nucleotide sequence ID" value="NZ_NPZB01000001.1"/>
</dbReference>
<sequence length="311" mass="32706">MNALFTTTVSALHPGANLVTFPHERHALAGQLTLPADWHAGQRPPAIIVMGSWTTVKEQMAANYAPMLAAAGFAALSFDFSGYGESGGEPREVESAQRKIGDIGAALDYLAALNAIDGERIGVLAICASAGYLAMAADELAIRSIAMVAPWLHDRELVEAIYGGREAVAAKIAQGEAARVSFEQTGTVDYIPAASNSDPGAAMYAPGDALDYYLNPRRGRIPQWGGRFAVMAWSEWLQLDTIAAAARVRAPTRIITGPDTATPGGAARFAAALPAPHDTVSLPGTQFDFYDNPATVAAAAAAAVEHFRRTL</sequence>
<dbReference type="PANTHER" id="PTHR47751:SF1">
    <property type="entry name" value="SUPERFAMILY HYDROLASE, PUTATIVE (AFU_ORTHOLOGUE AFUA_2G16580)-RELATED"/>
    <property type="match status" value="1"/>
</dbReference>
<dbReference type="Gene3D" id="3.40.50.1820">
    <property type="entry name" value="alpha/beta hydrolase"/>
    <property type="match status" value="1"/>
</dbReference>
<organism evidence="1 2">
    <name type="scientific">Solilutibacter silvestris</name>
    <dbReference type="NCBI Taxonomy" id="1645665"/>
    <lineage>
        <taxon>Bacteria</taxon>
        <taxon>Pseudomonadati</taxon>
        <taxon>Pseudomonadota</taxon>
        <taxon>Gammaproteobacteria</taxon>
        <taxon>Lysobacterales</taxon>
        <taxon>Lysobacteraceae</taxon>
        <taxon>Solilutibacter</taxon>
    </lineage>
</organism>
<keyword evidence="2" id="KW-1185">Reference proteome</keyword>
<evidence type="ECO:0000313" key="2">
    <source>
        <dbReference type="Proteomes" id="UP000236220"/>
    </source>
</evidence>
<gene>
    <name evidence="1" type="ORF">Lysil_1197</name>
</gene>
<dbReference type="EMBL" id="NPZB01000001">
    <property type="protein sequence ID" value="PNS09568.1"/>
    <property type="molecule type" value="Genomic_DNA"/>
</dbReference>
<accession>A0A2K1Q3F7</accession>
<evidence type="ECO:0000313" key="1">
    <source>
        <dbReference type="EMBL" id="PNS09568.1"/>
    </source>
</evidence>
<proteinExistence type="predicted"/>
<protein>
    <submittedName>
        <fullName evidence="1">Alpha/beta hydrolase</fullName>
    </submittedName>
</protein>
<keyword evidence="1" id="KW-0378">Hydrolase</keyword>
<dbReference type="Gene3D" id="1.10.10.800">
    <property type="match status" value="1"/>
</dbReference>
<dbReference type="PANTHER" id="PTHR47751">
    <property type="entry name" value="SUPERFAMILY HYDROLASE, PUTATIVE (AFU_ORTHOLOGUE AFUA_2G16580)-RELATED"/>
    <property type="match status" value="1"/>
</dbReference>
<reference evidence="1 2" key="1">
    <citation type="submission" date="2017-08" db="EMBL/GenBank/DDBJ databases">
        <title>Lysobacter sylvestris genome.</title>
        <authorList>
            <person name="Zhang D.-C."/>
            <person name="Albuquerque L."/>
            <person name="Franca L."/>
            <person name="Froufe H.J.C."/>
            <person name="Barroso C."/>
            <person name="Egas C."/>
            <person name="Da Costa M."/>
            <person name="Margesin R."/>
        </authorList>
    </citation>
    <scope>NUCLEOTIDE SEQUENCE [LARGE SCALE GENOMIC DNA]</scope>
    <source>
        <strain evidence="1 2">AM20-91</strain>
    </source>
</reference>
<comment type="caution">
    <text evidence="1">The sequence shown here is derived from an EMBL/GenBank/DDBJ whole genome shotgun (WGS) entry which is preliminary data.</text>
</comment>